<gene>
    <name evidence="2" type="ORF">CTEN210_16486</name>
</gene>
<accession>A0AAD3DBN9</accession>
<dbReference type="AlphaFoldDB" id="A0AAD3DBN9"/>
<protein>
    <submittedName>
        <fullName evidence="2">Uncharacterized protein</fullName>
    </submittedName>
</protein>
<dbReference type="EMBL" id="BLLK01000069">
    <property type="protein sequence ID" value="GFH60010.1"/>
    <property type="molecule type" value="Genomic_DNA"/>
</dbReference>
<sequence length="115" mass="12840">MGECLDEVNRYNAFVGVSVALTIVVILFARIRHNDFANDPVRGRMFYFIMGPIKILIGILLLTVLHPGDCAMFQGFYGYIAILIGIVWIRRGTRLTSVYNQPAEANTVPMSAEMA</sequence>
<reference evidence="2 3" key="1">
    <citation type="journal article" date="2021" name="Sci. Rep.">
        <title>The genome of the diatom Chaetoceros tenuissimus carries an ancient integrated fragment of an extant virus.</title>
        <authorList>
            <person name="Hongo Y."/>
            <person name="Kimura K."/>
            <person name="Takaki Y."/>
            <person name="Yoshida Y."/>
            <person name="Baba S."/>
            <person name="Kobayashi G."/>
            <person name="Nagasaki K."/>
            <person name="Hano T."/>
            <person name="Tomaru Y."/>
        </authorList>
    </citation>
    <scope>NUCLEOTIDE SEQUENCE [LARGE SCALE GENOMIC DNA]</scope>
    <source>
        <strain evidence="2 3">NIES-3715</strain>
    </source>
</reference>
<organism evidence="2 3">
    <name type="scientific">Chaetoceros tenuissimus</name>
    <dbReference type="NCBI Taxonomy" id="426638"/>
    <lineage>
        <taxon>Eukaryota</taxon>
        <taxon>Sar</taxon>
        <taxon>Stramenopiles</taxon>
        <taxon>Ochrophyta</taxon>
        <taxon>Bacillariophyta</taxon>
        <taxon>Coscinodiscophyceae</taxon>
        <taxon>Chaetocerotophycidae</taxon>
        <taxon>Chaetocerotales</taxon>
        <taxon>Chaetocerotaceae</taxon>
        <taxon>Chaetoceros</taxon>
    </lineage>
</organism>
<feature type="transmembrane region" description="Helical" evidence="1">
    <location>
        <begin position="71"/>
        <end position="89"/>
    </location>
</feature>
<feature type="transmembrane region" description="Helical" evidence="1">
    <location>
        <begin position="12"/>
        <end position="33"/>
    </location>
</feature>
<feature type="transmembrane region" description="Helical" evidence="1">
    <location>
        <begin position="45"/>
        <end position="65"/>
    </location>
</feature>
<comment type="caution">
    <text evidence="2">The sequence shown here is derived from an EMBL/GenBank/DDBJ whole genome shotgun (WGS) entry which is preliminary data.</text>
</comment>
<evidence type="ECO:0000313" key="3">
    <source>
        <dbReference type="Proteomes" id="UP001054902"/>
    </source>
</evidence>
<evidence type="ECO:0000313" key="2">
    <source>
        <dbReference type="EMBL" id="GFH60010.1"/>
    </source>
</evidence>
<proteinExistence type="predicted"/>
<evidence type="ECO:0000256" key="1">
    <source>
        <dbReference type="SAM" id="Phobius"/>
    </source>
</evidence>
<dbReference type="Proteomes" id="UP001054902">
    <property type="component" value="Unassembled WGS sequence"/>
</dbReference>
<name>A0AAD3DBN9_9STRA</name>
<keyword evidence="1" id="KW-1133">Transmembrane helix</keyword>
<keyword evidence="3" id="KW-1185">Reference proteome</keyword>
<keyword evidence="1" id="KW-0472">Membrane</keyword>
<keyword evidence="1" id="KW-0812">Transmembrane</keyword>